<dbReference type="NCBIfam" id="NF045971">
    <property type="entry name" value="conju_CD1110"/>
    <property type="match status" value="1"/>
</dbReference>
<sequence length="809" mass="91729">MFRKRKPKPQARQAAKPTVKLTAAEKREISRILETARGDGKVHSAQDTLPFRQMYPDGLCKLDDHTWSKCIEFEDVNYQLAKPDDQTAIFEALCDMYNAHDASIGMQLSLVSRRMNREDFVKRIEIAVQGDHFDHIRELYTQMLRKQLERGNNGLIKTKYLTLTIEARDSKTARARFSRIVMDALNHFKVMGALAKELGGKEWLEMLHGILHPDGERFAFEWSWLAPSGLSLQDFIAPSSFRFGEARKFTMADKFCAASFLQISAPEMDDRMLTELLDTDSGLLVSLHIRSMDQNEAIKTVKRKITDIDSMKIDAQKKAVREGFDMDIIPTDLATYAGEAKNILRDLQSRNERMFLMTFLVVNFTDSKQKLENDLLRAASVAQKYNCSLVRLDFQQEDGFVSALPLGVNRIKIQRGLTTSAVAVFVPFTTQEIFHGGEALYYGLNATSGNMILADRKKLKTPNGMILGTPGSGKSFSAKRSIVGVFLNTKDDILICDPEAEYFPLVNRLEGQVIKISPTSTQYVNPMDINLNYSEDDNPLALKSDFILSFCELAAGGRNGLEPVEKTVIDRAVRIVYRPYIADPRPENMPLLEDLYDEIKRQPEPEAQRIAAALELYVHGSLNVFNHRTNVDINNRIVCFDIKELGKQLKSLGMLVIQDQVWNRVSQNRDQGKSTWYFVDEFHLLLRGEVGSWSVEIWKRFRKWGGIPTGITQNIKDLLSSPEIENIFENSDFVYLLNQASGDRKILCERLNISNQQAAHISNAGPGEGLIFFGNVILPFVDDFPKDNELYSIMTTKLGETGKGENEHE</sequence>
<evidence type="ECO:0000313" key="2">
    <source>
        <dbReference type="EMBL" id="VUX39619.1"/>
    </source>
</evidence>
<dbReference type="PANTHER" id="PTHR30121">
    <property type="entry name" value="UNCHARACTERIZED PROTEIN YJGR-RELATED"/>
    <property type="match status" value="1"/>
</dbReference>
<organism evidence="2 3">
    <name type="scientific">Blautia luti</name>
    <dbReference type="NCBI Taxonomy" id="89014"/>
    <lineage>
        <taxon>Bacteria</taxon>
        <taxon>Bacillati</taxon>
        <taxon>Bacillota</taxon>
        <taxon>Clostridia</taxon>
        <taxon>Lachnospirales</taxon>
        <taxon>Lachnospiraceae</taxon>
        <taxon>Blautia</taxon>
    </lineage>
</organism>
<dbReference type="InterPro" id="IPR051162">
    <property type="entry name" value="T4SS_component"/>
</dbReference>
<dbReference type="AlphaFoldDB" id="A0A564W3Y0"/>
<dbReference type="Gene3D" id="1.10.8.730">
    <property type="match status" value="1"/>
</dbReference>
<dbReference type="RefSeq" id="WP_186290069.1">
    <property type="nucleotide sequence ID" value="NZ_CABHMX010000025.1"/>
</dbReference>
<name>A0A564W3Y0_9FIRM</name>
<reference evidence="2 3" key="1">
    <citation type="submission" date="2019-07" db="EMBL/GenBank/DDBJ databases">
        <authorList>
            <person name="Hibberd C M."/>
            <person name="Gehrig L. J."/>
            <person name="Chang H.-W."/>
            <person name="Venkatesh S."/>
        </authorList>
    </citation>
    <scope>NUCLEOTIDE SEQUENCE [LARGE SCALE GENOMIC DNA]</scope>
    <source>
        <strain evidence="2">Blautia_luti_SSTS_Bg7063</strain>
    </source>
</reference>
<dbReference type="Proteomes" id="UP000408482">
    <property type="component" value="Unassembled WGS sequence"/>
</dbReference>
<accession>A0A564W3Y0</accession>
<evidence type="ECO:0000259" key="1">
    <source>
        <dbReference type="Pfam" id="PF19044"/>
    </source>
</evidence>
<evidence type="ECO:0000313" key="3">
    <source>
        <dbReference type="Proteomes" id="UP000408482"/>
    </source>
</evidence>
<feature type="domain" description="TraG P-loop" evidence="1">
    <location>
        <begin position="461"/>
        <end position="745"/>
    </location>
</feature>
<dbReference type="InterPro" id="IPR027417">
    <property type="entry name" value="P-loop_NTPase"/>
</dbReference>
<proteinExistence type="predicted"/>
<dbReference type="Pfam" id="PF19044">
    <property type="entry name" value="P-loop_TraG"/>
    <property type="match status" value="1"/>
</dbReference>
<gene>
    <name evidence="2" type="ORF">RSSSTS7063_00213</name>
</gene>
<dbReference type="EMBL" id="CABHNW010000127">
    <property type="protein sequence ID" value="VUX39619.1"/>
    <property type="molecule type" value="Genomic_DNA"/>
</dbReference>
<keyword evidence="3" id="KW-1185">Reference proteome</keyword>
<dbReference type="InterPro" id="IPR043964">
    <property type="entry name" value="P-loop_TraG"/>
</dbReference>
<dbReference type="SUPFAM" id="SSF52540">
    <property type="entry name" value="P-loop containing nucleoside triphosphate hydrolases"/>
    <property type="match status" value="1"/>
</dbReference>
<protein>
    <submittedName>
        <fullName evidence="2">AAA-like domain protein</fullName>
    </submittedName>
</protein>
<dbReference type="PANTHER" id="PTHR30121:SF6">
    <property type="entry name" value="SLR6007 PROTEIN"/>
    <property type="match status" value="1"/>
</dbReference>
<dbReference type="Gene3D" id="3.40.50.300">
    <property type="entry name" value="P-loop containing nucleotide triphosphate hydrolases"/>
    <property type="match status" value="1"/>
</dbReference>